<evidence type="ECO:0000256" key="5">
    <source>
        <dbReference type="ARBA" id="ARBA00022729"/>
    </source>
</evidence>
<dbReference type="InterPro" id="IPR000726">
    <property type="entry name" value="Glyco_hydro_19_cat"/>
</dbReference>
<evidence type="ECO:0000256" key="9">
    <source>
        <dbReference type="ARBA" id="ARBA00023157"/>
    </source>
</evidence>
<evidence type="ECO:0000313" key="17">
    <source>
        <dbReference type="EMBL" id="GAA0163991.1"/>
    </source>
</evidence>
<evidence type="ECO:0000256" key="7">
    <source>
        <dbReference type="ARBA" id="ARBA00022821"/>
    </source>
</evidence>
<keyword evidence="4" id="KW-0147">Chitin-binding</keyword>
<feature type="disulfide bond" evidence="14">
    <location>
        <begin position="113"/>
        <end position="123"/>
    </location>
</feature>
<evidence type="ECO:0000259" key="16">
    <source>
        <dbReference type="PROSITE" id="PS00773"/>
    </source>
</evidence>
<sequence length="235" mass="25792">MEAKPIMLAIVLLSFFSTIAFGQNGVSVPDIVTDAFFNSIGDQAPANCAGKGFYTRAAFLDALNSFPQFGRAGSEDDSKREIAAFFAHVTHESGYFCFIEEKAEKDDPSKDFCDVSKAVQYPCAPGKRYYGRGPLQLTWNYNYGSVGQNINDNDLLNNPDKVATDNVVSFKAALSFWMTNCHDIITSGKGFGATIWAINSIECDGKEADLVTSRVNLYTTFCAQFQVLPGENLRC</sequence>
<proteinExistence type="predicted"/>
<dbReference type="EMBL" id="BAABME010021703">
    <property type="protein sequence ID" value="GAA0163991.1"/>
    <property type="molecule type" value="Genomic_DNA"/>
</dbReference>
<feature type="active site" description="Proton donor" evidence="13">
    <location>
        <position position="92"/>
    </location>
</feature>
<dbReference type="PROSITE" id="PS00773">
    <property type="entry name" value="CHITINASE_19_1"/>
    <property type="match status" value="1"/>
</dbReference>
<dbReference type="FunFam" id="3.30.20.10:FF:000001">
    <property type="entry name" value="Endochitinase (Chitinase)"/>
    <property type="match status" value="1"/>
</dbReference>
<dbReference type="Gene3D" id="3.30.20.10">
    <property type="entry name" value="Endochitinase, domain 2"/>
    <property type="match status" value="1"/>
</dbReference>
<evidence type="ECO:0000256" key="6">
    <source>
        <dbReference type="ARBA" id="ARBA00022801"/>
    </source>
</evidence>
<dbReference type="PANTHER" id="PTHR22595">
    <property type="entry name" value="CHITINASE-RELATED"/>
    <property type="match status" value="1"/>
</dbReference>
<feature type="domain" description="Glycoside hydrolase family 19 catalytic" evidence="16">
    <location>
        <begin position="48"/>
        <end position="70"/>
    </location>
</feature>
<dbReference type="GO" id="GO:0008061">
    <property type="term" value="F:chitin binding"/>
    <property type="evidence" value="ECO:0007669"/>
    <property type="project" value="UniProtKB-KW"/>
</dbReference>
<dbReference type="EC" id="3.2.1.14" evidence="3"/>
<feature type="signal peptide" evidence="15">
    <location>
        <begin position="1"/>
        <end position="22"/>
    </location>
</feature>
<accession>A0AAV3QLD8</accession>
<evidence type="ECO:0000313" key="18">
    <source>
        <dbReference type="Proteomes" id="UP001454036"/>
    </source>
</evidence>
<dbReference type="AlphaFoldDB" id="A0AAV3QLD8"/>
<dbReference type="GO" id="GO:0008843">
    <property type="term" value="F:endochitinase activity"/>
    <property type="evidence" value="ECO:0007669"/>
    <property type="project" value="UniProtKB-EC"/>
</dbReference>
<dbReference type="FunFam" id="1.10.530.10:FF:000052">
    <property type="entry name" value="Endochitinase PR4"/>
    <property type="match status" value="1"/>
</dbReference>
<evidence type="ECO:0000256" key="8">
    <source>
        <dbReference type="ARBA" id="ARBA00023024"/>
    </source>
</evidence>
<evidence type="ECO:0000256" key="2">
    <source>
        <dbReference type="ARBA" id="ARBA00003102"/>
    </source>
</evidence>
<reference evidence="17 18" key="1">
    <citation type="submission" date="2024-01" db="EMBL/GenBank/DDBJ databases">
        <title>The complete chloroplast genome sequence of Lithospermum erythrorhizon: insights into the phylogenetic relationship among Boraginaceae species and the maternal lineages of purple gromwells.</title>
        <authorList>
            <person name="Okada T."/>
            <person name="Watanabe K."/>
        </authorList>
    </citation>
    <scope>NUCLEOTIDE SEQUENCE [LARGE SCALE GENOMIC DNA]</scope>
</reference>
<evidence type="ECO:0000256" key="10">
    <source>
        <dbReference type="ARBA" id="ARBA00023277"/>
    </source>
</evidence>
<evidence type="ECO:0000256" key="3">
    <source>
        <dbReference type="ARBA" id="ARBA00012729"/>
    </source>
</evidence>
<protein>
    <recommendedName>
        <fullName evidence="3">chitinase</fullName>
        <ecNumber evidence="3">3.2.1.14</ecNumber>
    </recommendedName>
</protein>
<evidence type="ECO:0000256" key="13">
    <source>
        <dbReference type="PIRSR" id="PIRSR001060-1"/>
    </source>
</evidence>
<evidence type="ECO:0000256" key="11">
    <source>
        <dbReference type="ARBA" id="ARBA00023295"/>
    </source>
</evidence>
<evidence type="ECO:0000256" key="12">
    <source>
        <dbReference type="ARBA" id="ARBA00023326"/>
    </source>
</evidence>
<dbReference type="Proteomes" id="UP001454036">
    <property type="component" value="Unassembled WGS sequence"/>
</dbReference>
<dbReference type="GO" id="GO:0000272">
    <property type="term" value="P:polysaccharide catabolic process"/>
    <property type="evidence" value="ECO:0007669"/>
    <property type="project" value="UniProtKB-KW"/>
</dbReference>
<keyword evidence="18" id="KW-1185">Reference proteome</keyword>
<dbReference type="SUPFAM" id="SSF53955">
    <property type="entry name" value="Lysozyme-like"/>
    <property type="match status" value="1"/>
</dbReference>
<evidence type="ECO:0000256" key="15">
    <source>
        <dbReference type="SAM" id="SignalP"/>
    </source>
</evidence>
<comment type="catalytic activity">
    <reaction evidence="1">
        <text>Random endo-hydrolysis of N-acetyl-beta-D-glucosaminide (1-&gt;4)-beta-linkages in chitin and chitodextrins.</text>
        <dbReference type="EC" id="3.2.1.14"/>
    </reaction>
</comment>
<dbReference type="InterPro" id="IPR016283">
    <property type="entry name" value="Glyco_hydro_19"/>
</dbReference>
<feature type="disulfide bond" evidence="14">
    <location>
        <begin position="203"/>
        <end position="235"/>
    </location>
</feature>
<keyword evidence="10" id="KW-0119">Carbohydrate metabolism</keyword>
<dbReference type="PANTHER" id="PTHR22595:SF79">
    <property type="entry name" value="CHITINASE 12"/>
    <property type="match status" value="1"/>
</dbReference>
<keyword evidence="7" id="KW-0611">Plant defense</keyword>
<evidence type="ECO:0000256" key="4">
    <source>
        <dbReference type="ARBA" id="ARBA00022669"/>
    </source>
</evidence>
<keyword evidence="11" id="KW-0326">Glycosidase</keyword>
<dbReference type="Gene3D" id="1.10.530.10">
    <property type="match status" value="1"/>
</dbReference>
<organism evidence="17 18">
    <name type="scientific">Lithospermum erythrorhizon</name>
    <name type="common">Purple gromwell</name>
    <name type="synonym">Lithospermum officinale var. erythrorhizon</name>
    <dbReference type="NCBI Taxonomy" id="34254"/>
    <lineage>
        <taxon>Eukaryota</taxon>
        <taxon>Viridiplantae</taxon>
        <taxon>Streptophyta</taxon>
        <taxon>Embryophyta</taxon>
        <taxon>Tracheophyta</taxon>
        <taxon>Spermatophyta</taxon>
        <taxon>Magnoliopsida</taxon>
        <taxon>eudicotyledons</taxon>
        <taxon>Gunneridae</taxon>
        <taxon>Pentapetalae</taxon>
        <taxon>asterids</taxon>
        <taxon>lamiids</taxon>
        <taxon>Boraginales</taxon>
        <taxon>Boraginaceae</taxon>
        <taxon>Boraginoideae</taxon>
        <taxon>Lithospermeae</taxon>
        <taxon>Lithospermum</taxon>
    </lineage>
</organism>
<dbReference type="Pfam" id="PF00182">
    <property type="entry name" value="Glyco_hydro_19"/>
    <property type="match status" value="1"/>
</dbReference>
<dbReference type="CDD" id="cd00325">
    <property type="entry name" value="chitinase_GH19"/>
    <property type="match status" value="1"/>
</dbReference>
<feature type="disulfide bond" evidence="14">
    <location>
        <begin position="48"/>
        <end position="97"/>
    </location>
</feature>
<gene>
    <name evidence="17" type="ORF">LIER_39697</name>
</gene>
<keyword evidence="9 14" id="KW-1015">Disulfide bond</keyword>
<feature type="chain" id="PRO_5043472579" description="chitinase" evidence="15">
    <location>
        <begin position="23"/>
        <end position="235"/>
    </location>
</feature>
<keyword evidence="12" id="KW-0624">Polysaccharide degradation</keyword>
<dbReference type="GO" id="GO:0050832">
    <property type="term" value="P:defense response to fungus"/>
    <property type="evidence" value="ECO:0007669"/>
    <property type="project" value="UniProtKB-ARBA"/>
</dbReference>
<keyword evidence="8" id="KW-0146">Chitin degradation</keyword>
<comment type="caution">
    <text evidence="17">The sequence shown here is derived from an EMBL/GenBank/DDBJ whole genome shotgun (WGS) entry which is preliminary data.</text>
</comment>
<comment type="function">
    <text evidence="2">Defense against chitin-containing fungal pathogens.</text>
</comment>
<dbReference type="InterPro" id="IPR023346">
    <property type="entry name" value="Lysozyme-like_dom_sf"/>
</dbReference>
<evidence type="ECO:0000256" key="14">
    <source>
        <dbReference type="PIRSR" id="PIRSR001060-2"/>
    </source>
</evidence>
<dbReference type="GO" id="GO:0006032">
    <property type="term" value="P:chitin catabolic process"/>
    <property type="evidence" value="ECO:0007669"/>
    <property type="project" value="UniProtKB-KW"/>
</dbReference>
<name>A0AAV3QLD8_LITER</name>
<dbReference type="PIRSF" id="PIRSF001060">
    <property type="entry name" value="Endochitinase"/>
    <property type="match status" value="1"/>
</dbReference>
<keyword evidence="6" id="KW-0378">Hydrolase</keyword>
<dbReference type="GO" id="GO:0016998">
    <property type="term" value="P:cell wall macromolecule catabolic process"/>
    <property type="evidence" value="ECO:0007669"/>
    <property type="project" value="InterPro"/>
</dbReference>
<evidence type="ECO:0000256" key="1">
    <source>
        <dbReference type="ARBA" id="ARBA00000822"/>
    </source>
</evidence>
<keyword evidence="5 15" id="KW-0732">Signal</keyword>